<sequence length="298" mass="33772">MEHVRKTPPVYLDRAGDVHILARDPHDGANTRHFVVQSRVLALACDAWKSMFVPDSPFKAAAKTEDGMAEMLLEDNPQALALLLRIAHLRFDEVPRRLSLEELYNMVILTDKYLATRLVKPWAGLWIGHLKGSAKDCNRGWWLWIAWEYGEEALFEELATALITECTSMQRKRVFLVRKCIIDEILGVVYDELHTVYVLHAAEMPDYLSGDYYSSDVRCAIAINLHHAGLRAKRPASETIICSINELVKSLEAVERFYPVAGTSGLSMVMAMIVSSTPCPVGESHRIHMERQRRILSV</sequence>
<accession>A0ABR3T2E1</accession>
<evidence type="ECO:0008006" key="3">
    <source>
        <dbReference type="Google" id="ProtNLM"/>
    </source>
</evidence>
<organism evidence="1 2">
    <name type="scientific">Diplodia intermedia</name>
    <dbReference type="NCBI Taxonomy" id="856260"/>
    <lineage>
        <taxon>Eukaryota</taxon>
        <taxon>Fungi</taxon>
        <taxon>Dikarya</taxon>
        <taxon>Ascomycota</taxon>
        <taxon>Pezizomycotina</taxon>
        <taxon>Dothideomycetes</taxon>
        <taxon>Dothideomycetes incertae sedis</taxon>
        <taxon>Botryosphaeriales</taxon>
        <taxon>Botryosphaeriaceae</taxon>
        <taxon>Diplodia</taxon>
    </lineage>
</organism>
<proteinExistence type="predicted"/>
<evidence type="ECO:0000313" key="1">
    <source>
        <dbReference type="EMBL" id="KAL1633724.1"/>
    </source>
</evidence>
<dbReference type="Proteomes" id="UP001521184">
    <property type="component" value="Unassembled WGS sequence"/>
</dbReference>
<dbReference type="EMBL" id="JAKEKT020000146">
    <property type="protein sequence ID" value="KAL1633724.1"/>
    <property type="molecule type" value="Genomic_DNA"/>
</dbReference>
<keyword evidence="2" id="KW-1185">Reference proteome</keyword>
<gene>
    <name evidence="1" type="ORF">SLS58_010945</name>
</gene>
<reference evidence="1 2" key="1">
    <citation type="journal article" date="2023" name="Plant Dis.">
        <title>First Report of Diplodia intermedia Causing Canker and Dieback Diseases on Apple Trees in Canada.</title>
        <authorList>
            <person name="Ellouze W."/>
            <person name="Ilyukhin E."/>
            <person name="Sulman M."/>
            <person name="Ali S."/>
        </authorList>
    </citation>
    <scope>NUCLEOTIDE SEQUENCE [LARGE SCALE GENOMIC DNA]</scope>
    <source>
        <strain evidence="1 2">M45-28</strain>
    </source>
</reference>
<name>A0ABR3T2E1_9PEZI</name>
<protein>
    <recommendedName>
        <fullName evidence="3">Nuclear pore protein</fullName>
    </recommendedName>
</protein>
<evidence type="ECO:0000313" key="2">
    <source>
        <dbReference type="Proteomes" id="UP001521184"/>
    </source>
</evidence>
<comment type="caution">
    <text evidence="1">The sequence shown here is derived from an EMBL/GenBank/DDBJ whole genome shotgun (WGS) entry which is preliminary data.</text>
</comment>